<comment type="caution">
    <text evidence="2">The sequence shown here is derived from an EMBL/GenBank/DDBJ whole genome shotgun (WGS) entry which is preliminary data.</text>
</comment>
<dbReference type="InterPro" id="IPR056393">
    <property type="entry name" value="AprA-like_MT2"/>
</dbReference>
<dbReference type="PROSITE" id="PS51186">
    <property type="entry name" value="GNAT"/>
    <property type="match status" value="1"/>
</dbReference>
<dbReference type="InterPro" id="IPR056395">
    <property type="entry name" value="WH_AprA"/>
</dbReference>
<dbReference type="EMBL" id="JAAAIN010003976">
    <property type="protein sequence ID" value="KAG0283287.1"/>
    <property type="molecule type" value="Genomic_DNA"/>
</dbReference>
<feature type="domain" description="N-acetyltransferase" evidence="1">
    <location>
        <begin position="493"/>
        <end position="688"/>
    </location>
</feature>
<gene>
    <name evidence="2" type="ORF">BGZ97_008608</name>
</gene>
<dbReference type="Pfam" id="PF23525">
    <property type="entry name" value="Methyltransf_36"/>
    <property type="match status" value="1"/>
</dbReference>
<dbReference type="Proteomes" id="UP000823405">
    <property type="component" value="Unassembled WGS sequence"/>
</dbReference>
<dbReference type="GO" id="GO:0016747">
    <property type="term" value="F:acyltransferase activity, transferring groups other than amino-acyl groups"/>
    <property type="evidence" value="ECO:0007669"/>
    <property type="project" value="InterPro"/>
</dbReference>
<dbReference type="InterPro" id="IPR016181">
    <property type="entry name" value="Acyl_CoA_acyltransferase"/>
</dbReference>
<name>A0A9P6UEC9_9FUNG</name>
<dbReference type="AlphaFoldDB" id="A0A9P6UEC9"/>
<proteinExistence type="predicted"/>
<dbReference type="InterPro" id="IPR036390">
    <property type="entry name" value="WH_DNA-bd_sf"/>
</dbReference>
<sequence length="724" mass="79960">MGSFVRHGVWEAMSARPMTLKKLASRYRGNAGHLHAGLRLLYELGWVEWDEADRYGVVAGAGLARQLLNDLEELAQLPVAQALATEQSAQSECLLRWLDRCNASWPGVEPRVASLLDGALLAPLLAYLPRLGSDILAQTQPSDISVAALHALHTLFIQRGWGHIEAAGFQLTPSGRGLLADSDALGTVLSYTPMLRHMDDLLFGDAQAFFGQGEPEHELHLNRTVNVTASGMQHQSHFAELDTLILRIFDHPPLATQPRYIADMGCGDGSLLQRIYELIKTRSARGQALAEYPLTLIGVDDNALSLEATAKTLAGLPYLLVRGSIGDPQQLIADLAAAGIEDSENILHVRAFLDHERPFRPIEDKKAAQRREGLEYTGVYVARDGSDLQPAQAVQGLVEHLRRWRMAVSRFGLLLLEGHCLRPNTVKRLGNTTESAHFDAVKAFSGQQLVEASVFLMAAAEVGLFPEPGLSRTFPERLNFTRLSLHRLLPQFYTIRHPVRADLSRLKYLNQMCEPSAMRISTAEIKRRVCDDPQQQMVLEFGGQIAAVLYTQRIDSVEALRSIDYAEVGRLCQAEGRYVQLLGLFVAPEMHGRGFSDALLDLMLVYGSLLDGVEAIVGVTRCAHYSLYQAECSLDQYIELCDEQGQLLDPMLHFHTSHGAVIREVLPGFRPGDTDNEGAGVLIEYRLRSEQQTVVETAGPQAVATDTKLVVNQLEPILRNAVIE</sequence>
<feature type="non-terminal residue" evidence="2">
    <location>
        <position position="724"/>
    </location>
</feature>
<dbReference type="Pfam" id="PF23589">
    <property type="entry name" value="WHD_AprA"/>
    <property type="match status" value="1"/>
</dbReference>
<dbReference type="SUPFAM" id="SSF46785">
    <property type="entry name" value="Winged helix' DNA-binding domain"/>
    <property type="match status" value="1"/>
</dbReference>
<dbReference type="Gene3D" id="3.40.630.30">
    <property type="match status" value="1"/>
</dbReference>
<evidence type="ECO:0000313" key="2">
    <source>
        <dbReference type="EMBL" id="KAG0283287.1"/>
    </source>
</evidence>
<accession>A0A9P6UEC9</accession>
<dbReference type="InterPro" id="IPR000182">
    <property type="entry name" value="GNAT_dom"/>
</dbReference>
<protein>
    <recommendedName>
        <fullName evidence="1">N-acetyltransferase domain-containing protein</fullName>
    </recommendedName>
</protein>
<organism evidence="2 3">
    <name type="scientific">Linnemannia gamsii</name>
    <dbReference type="NCBI Taxonomy" id="64522"/>
    <lineage>
        <taxon>Eukaryota</taxon>
        <taxon>Fungi</taxon>
        <taxon>Fungi incertae sedis</taxon>
        <taxon>Mucoromycota</taxon>
        <taxon>Mortierellomycotina</taxon>
        <taxon>Mortierellomycetes</taxon>
        <taxon>Mortierellales</taxon>
        <taxon>Mortierellaceae</taxon>
        <taxon>Linnemannia</taxon>
    </lineage>
</organism>
<evidence type="ECO:0000313" key="3">
    <source>
        <dbReference type="Proteomes" id="UP000823405"/>
    </source>
</evidence>
<dbReference type="OrthoDB" id="329835at2759"/>
<reference evidence="2" key="1">
    <citation type="journal article" date="2020" name="Fungal Divers.">
        <title>Resolving the Mortierellaceae phylogeny through synthesis of multi-gene phylogenetics and phylogenomics.</title>
        <authorList>
            <person name="Vandepol N."/>
            <person name="Liber J."/>
            <person name="Desiro A."/>
            <person name="Na H."/>
            <person name="Kennedy M."/>
            <person name="Barry K."/>
            <person name="Grigoriev I.V."/>
            <person name="Miller A.N."/>
            <person name="O'Donnell K."/>
            <person name="Stajich J.E."/>
            <person name="Bonito G."/>
        </authorList>
    </citation>
    <scope>NUCLEOTIDE SEQUENCE</scope>
    <source>
        <strain evidence="2">NVP60</strain>
    </source>
</reference>
<keyword evidence="3" id="KW-1185">Reference proteome</keyword>
<dbReference type="SUPFAM" id="SSF55729">
    <property type="entry name" value="Acyl-CoA N-acyltransferases (Nat)"/>
    <property type="match status" value="1"/>
</dbReference>
<evidence type="ECO:0000259" key="1">
    <source>
        <dbReference type="PROSITE" id="PS51186"/>
    </source>
</evidence>